<protein>
    <submittedName>
        <fullName evidence="1">Uncharacterized protein</fullName>
    </submittedName>
</protein>
<dbReference type="EMBL" id="LXQA010790644">
    <property type="protein sequence ID" value="MCI71159.1"/>
    <property type="molecule type" value="Genomic_DNA"/>
</dbReference>
<organism evidence="1 2">
    <name type="scientific">Trifolium medium</name>
    <dbReference type="NCBI Taxonomy" id="97028"/>
    <lineage>
        <taxon>Eukaryota</taxon>
        <taxon>Viridiplantae</taxon>
        <taxon>Streptophyta</taxon>
        <taxon>Embryophyta</taxon>
        <taxon>Tracheophyta</taxon>
        <taxon>Spermatophyta</taxon>
        <taxon>Magnoliopsida</taxon>
        <taxon>eudicotyledons</taxon>
        <taxon>Gunneridae</taxon>
        <taxon>Pentapetalae</taxon>
        <taxon>rosids</taxon>
        <taxon>fabids</taxon>
        <taxon>Fabales</taxon>
        <taxon>Fabaceae</taxon>
        <taxon>Papilionoideae</taxon>
        <taxon>50 kb inversion clade</taxon>
        <taxon>NPAAA clade</taxon>
        <taxon>Hologalegina</taxon>
        <taxon>IRL clade</taxon>
        <taxon>Trifolieae</taxon>
        <taxon>Trifolium</taxon>
    </lineage>
</organism>
<keyword evidence="2" id="KW-1185">Reference proteome</keyword>
<accession>A0A392UCA2</accession>
<name>A0A392UCA2_9FABA</name>
<evidence type="ECO:0000313" key="2">
    <source>
        <dbReference type="Proteomes" id="UP000265520"/>
    </source>
</evidence>
<evidence type="ECO:0000313" key="1">
    <source>
        <dbReference type="EMBL" id="MCI71159.1"/>
    </source>
</evidence>
<sequence length="23" mass="2774">MTVSSRIRIRSRKVVDNVVDRWT</sequence>
<dbReference type="Proteomes" id="UP000265520">
    <property type="component" value="Unassembled WGS sequence"/>
</dbReference>
<dbReference type="AlphaFoldDB" id="A0A392UCA2"/>
<comment type="caution">
    <text evidence="1">The sequence shown here is derived from an EMBL/GenBank/DDBJ whole genome shotgun (WGS) entry which is preliminary data.</text>
</comment>
<reference evidence="1 2" key="1">
    <citation type="journal article" date="2018" name="Front. Plant Sci.">
        <title>Red Clover (Trifolium pratense) and Zigzag Clover (T. medium) - A Picture of Genomic Similarities and Differences.</title>
        <authorList>
            <person name="Dluhosova J."/>
            <person name="Istvanek J."/>
            <person name="Nedelnik J."/>
            <person name="Repkova J."/>
        </authorList>
    </citation>
    <scope>NUCLEOTIDE SEQUENCE [LARGE SCALE GENOMIC DNA]</scope>
    <source>
        <strain evidence="2">cv. 10/8</strain>
        <tissue evidence="1">Leaf</tissue>
    </source>
</reference>
<proteinExistence type="predicted"/>
<feature type="non-terminal residue" evidence="1">
    <location>
        <position position="23"/>
    </location>
</feature>